<dbReference type="GO" id="GO:0005886">
    <property type="term" value="C:plasma membrane"/>
    <property type="evidence" value="ECO:0007669"/>
    <property type="project" value="UniProtKB-SubCell"/>
</dbReference>
<sequence>MLNKERGFLLGLVVGLFALSVWTLSHGLQWQSEVDRQILLHLRLPLVASALLVGACLASSSAILQVMLRNPLADPGLIGITSGASLFAAIYLLAGGAALAGVATYGLPLFSFIGALLSTLLIYAIAKRLGLESGAGVILAGIAISTLSGGVIAWLYFLTDAQSLRNLTFWLLGSLHQADIRLVGLATPLVLLLLVYVLRQGQALNWLYFGNHAAQLRGLDVARFYPRMLLVSALLVGIAVSLAGSIAFVGLLVPHLLRNFFGHDNRFVLPASALLGAILLLLVVAVSNVFGGVVVPVSMLTATFGGPVFLYSVIRLARN</sequence>
<keyword evidence="5 8" id="KW-0812">Transmembrane</keyword>
<evidence type="ECO:0000313" key="10">
    <source>
        <dbReference type="Proteomes" id="UP000606935"/>
    </source>
</evidence>
<evidence type="ECO:0000256" key="6">
    <source>
        <dbReference type="ARBA" id="ARBA00022989"/>
    </source>
</evidence>
<keyword evidence="4" id="KW-1003">Cell membrane</keyword>
<feature type="transmembrane region" description="Helical" evidence="8">
    <location>
        <begin position="178"/>
        <end position="198"/>
    </location>
</feature>
<comment type="subcellular location">
    <subcellularLocation>
        <location evidence="1">Cell membrane</location>
        <topology evidence="1">Multi-pass membrane protein</topology>
    </subcellularLocation>
</comment>
<dbReference type="InterPro" id="IPR000522">
    <property type="entry name" value="ABC_transptr_permease_BtuC"/>
</dbReference>
<evidence type="ECO:0000256" key="5">
    <source>
        <dbReference type="ARBA" id="ARBA00022692"/>
    </source>
</evidence>
<dbReference type="InterPro" id="IPR037294">
    <property type="entry name" value="ABC_BtuC-like"/>
</dbReference>
<evidence type="ECO:0000256" key="8">
    <source>
        <dbReference type="SAM" id="Phobius"/>
    </source>
</evidence>
<keyword evidence="7 8" id="KW-0472">Membrane</keyword>
<comment type="similarity">
    <text evidence="2">Belongs to the binding-protein-dependent transport system permease family. FecCD subfamily.</text>
</comment>
<reference evidence="9" key="2">
    <citation type="submission" date="2020-09" db="EMBL/GenBank/DDBJ databases">
        <authorList>
            <person name="Sun Q."/>
            <person name="Zhou Y."/>
        </authorList>
    </citation>
    <scope>NUCLEOTIDE SEQUENCE</scope>
    <source>
        <strain evidence="9">CGMCC 1.7086</strain>
    </source>
</reference>
<dbReference type="RefSeq" id="WP_188694621.1">
    <property type="nucleotide sequence ID" value="NZ_BMLS01000003.1"/>
</dbReference>
<dbReference type="Gene3D" id="1.10.3470.10">
    <property type="entry name" value="ABC transporter involved in vitamin B12 uptake, BtuC"/>
    <property type="match status" value="1"/>
</dbReference>
<dbReference type="CDD" id="cd06550">
    <property type="entry name" value="TM_ABC_iron-siderophores_like"/>
    <property type="match status" value="1"/>
</dbReference>
<evidence type="ECO:0000256" key="2">
    <source>
        <dbReference type="ARBA" id="ARBA00007935"/>
    </source>
</evidence>
<evidence type="ECO:0000256" key="7">
    <source>
        <dbReference type="ARBA" id="ARBA00023136"/>
    </source>
</evidence>
<dbReference type="Proteomes" id="UP000606935">
    <property type="component" value="Unassembled WGS sequence"/>
</dbReference>
<dbReference type="Pfam" id="PF01032">
    <property type="entry name" value="FecCD"/>
    <property type="match status" value="1"/>
</dbReference>
<dbReference type="GO" id="GO:0033214">
    <property type="term" value="P:siderophore-iron import into cell"/>
    <property type="evidence" value="ECO:0007669"/>
    <property type="project" value="TreeGrafter"/>
</dbReference>
<accession>A0A917YXV7</accession>
<organism evidence="9 10">
    <name type="scientific">Bowmanella pacifica</name>
    <dbReference type="NCBI Taxonomy" id="502051"/>
    <lineage>
        <taxon>Bacteria</taxon>
        <taxon>Pseudomonadati</taxon>
        <taxon>Pseudomonadota</taxon>
        <taxon>Gammaproteobacteria</taxon>
        <taxon>Alteromonadales</taxon>
        <taxon>Alteromonadaceae</taxon>
        <taxon>Bowmanella</taxon>
    </lineage>
</organism>
<feature type="transmembrane region" description="Helical" evidence="8">
    <location>
        <begin position="76"/>
        <end position="99"/>
    </location>
</feature>
<feature type="transmembrane region" description="Helical" evidence="8">
    <location>
        <begin position="105"/>
        <end position="125"/>
    </location>
</feature>
<dbReference type="PANTHER" id="PTHR30472">
    <property type="entry name" value="FERRIC ENTEROBACTIN TRANSPORT SYSTEM PERMEASE PROTEIN"/>
    <property type="match status" value="1"/>
</dbReference>
<evidence type="ECO:0000256" key="1">
    <source>
        <dbReference type="ARBA" id="ARBA00004651"/>
    </source>
</evidence>
<dbReference type="SUPFAM" id="SSF81345">
    <property type="entry name" value="ABC transporter involved in vitamin B12 uptake, BtuC"/>
    <property type="match status" value="1"/>
</dbReference>
<gene>
    <name evidence="9" type="ORF">GCM10010982_21700</name>
</gene>
<evidence type="ECO:0000256" key="3">
    <source>
        <dbReference type="ARBA" id="ARBA00022448"/>
    </source>
</evidence>
<keyword evidence="10" id="KW-1185">Reference proteome</keyword>
<feature type="transmembrane region" description="Helical" evidence="8">
    <location>
        <begin position="229"/>
        <end position="255"/>
    </location>
</feature>
<name>A0A917YXV7_9ALTE</name>
<dbReference type="AlphaFoldDB" id="A0A917YXV7"/>
<comment type="caution">
    <text evidence="9">The sequence shown here is derived from an EMBL/GenBank/DDBJ whole genome shotgun (WGS) entry which is preliminary data.</text>
</comment>
<dbReference type="PANTHER" id="PTHR30472:SF25">
    <property type="entry name" value="ABC TRANSPORTER PERMEASE PROTEIN MJ0876-RELATED"/>
    <property type="match status" value="1"/>
</dbReference>
<proteinExistence type="inferred from homology"/>
<feature type="transmembrane region" description="Helical" evidence="8">
    <location>
        <begin position="267"/>
        <end position="286"/>
    </location>
</feature>
<reference evidence="9" key="1">
    <citation type="journal article" date="2014" name="Int. J. Syst. Evol. Microbiol.">
        <title>Complete genome sequence of Corynebacterium casei LMG S-19264T (=DSM 44701T), isolated from a smear-ripened cheese.</title>
        <authorList>
            <consortium name="US DOE Joint Genome Institute (JGI-PGF)"/>
            <person name="Walter F."/>
            <person name="Albersmeier A."/>
            <person name="Kalinowski J."/>
            <person name="Ruckert C."/>
        </authorList>
    </citation>
    <scope>NUCLEOTIDE SEQUENCE</scope>
    <source>
        <strain evidence="9">CGMCC 1.7086</strain>
    </source>
</reference>
<feature type="transmembrane region" description="Helical" evidence="8">
    <location>
        <begin position="43"/>
        <end position="64"/>
    </location>
</feature>
<evidence type="ECO:0000313" key="9">
    <source>
        <dbReference type="EMBL" id="GGO69768.1"/>
    </source>
</evidence>
<keyword evidence="3" id="KW-0813">Transport</keyword>
<feature type="transmembrane region" description="Helical" evidence="8">
    <location>
        <begin position="137"/>
        <end position="158"/>
    </location>
</feature>
<dbReference type="EMBL" id="BMLS01000003">
    <property type="protein sequence ID" value="GGO69768.1"/>
    <property type="molecule type" value="Genomic_DNA"/>
</dbReference>
<evidence type="ECO:0000256" key="4">
    <source>
        <dbReference type="ARBA" id="ARBA00022475"/>
    </source>
</evidence>
<keyword evidence="6 8" id="KW-1133">Transmembrane helix</keyword>
<dbReference type="GO" id="GO:0022857">
    <property type="term" value="F:transmembrane transporter activity"/>
    <property type="evidence" value="ECO:0007669"/>
    <property type="project" value="InterPro"/>
</dbReference>
<feature type="transmembrane region" description="Helical" evidence="8">
    <location>
        <begin position="293"/>
        <end position="314"/>
    </location>
</feature>
<protein>
    <submittedName>
        <fullName evidence="9">Vitamin B12 ABC transporter permease BtuC</fullName>
    </submittedName>
</protein>